<name>A0AAU8HZ65_9CAUD</name>
<gene>
    <name evidence="2" type="ORF">VGRTQORK_CDS0093</name>
</gene>
<dbReference type="EMBL" id="PP429227">
    <property type="protein sequence ID" value="XCI77706.1"/>
    <property type="molecule type" value="Genomic_DNA"/>
</dbReference>
<keyword evidence="1" id="KW-0812">Transmembrane</keyword>
<keyword evidence="1" id="KW-1133">Transmembrane helix</keyword>
<protein>
    <submittedName>
        <fullName evidence="2">Uncharacterized protein</fullName>
    </submittedName>
</protein>
<feature type="transmembrane region" description="Helical" evidence="1">
    <location>
        <begin position="12"/>
        <end position="30"/>
    </location>
</feature>
<feature type="transmembrane region" description="Helical" evidence="1">
    <location>
        <begin position="70"/>
        <end position="96"/>
    </location>
</feature>
<keyword evidence="1" id="KW-0472">Membrane</keyword>
<reference evidence="2" key="1">
    <citation type="submission" date="2024-03" db="EMBL/GenBank/DDBJ databases">
        <authorList>
            <person name="Chantapakul B."/>
            <person name="Wang S."/>
        </authorList>
    </citation>
    <scope>NUCLEOTIDE SEQUENCE</scope>
</reference>
<evidence type="ECO:0000256" key="1">
    <source>
        <dbReference type="SAM" id="Phobius"/>
    </source>
</evidence>
<accession>A0AAU8HZ65</accession>
<feature type="transmembrane region" description="Helical" evidence="1">
    <location>
        <begin position="42"/>
        <end position="63"/>
    </location>
</feature>
<proteinExistence type="predicted"/>
<organism evidence="2">
    <name type="scientific">Rhizobium phage IG49</name>
    <dbReference type="NCBI Taxonomy" id="3129228"/>
    <lineage>
        <taxon>Viruses</taxon>
        <taxon>Duplodnaviria</taxon>
        <taxon>Heunggongvirae</taxon>
        <taxon>Uroviricota</taxon>
        <taxon>Caudoviricetes</taxon>
    </lineage>
</organism>
<sequence length="128" mass="14324">MDLCSSERVRPLIAALILALCSSENFLPLAQDDLPFIEFDNFIFASSVIFFPLFPTLIFSLCSSERVLPLIAALIFSLNSSDLFLPLLAKLILAFVSSDMTRPFSEPPLKFLFPLFSFTKRLDLAALK</sequence>
<evidence type="ECO:0000313" key="2">
    <source>
        <dbReference type="EMBL" id="XCI77706.1"/>
    </source>
</evidence>